<evidence type="ECO:0000256" key="5">
    <source>
        <dbReference type="ARBA" id="ARBA00023157"/>
    </source>
</evidence>
<sequence length="264" mass="30213">MNGLLFIYVYFIAGLQADLLSKTLLDPYKITDEESRSLKEENSEVRGGFEDQSGCITKECSIGHECRLDDFGKPFCACAESCPNDDPNAFICTNQNISLPSECELHRIRCMCKKRMPQCADQSFSHIHLDYYGPCRQVQECSEEDLSQFPKRLKEWFEDVADFLETDGRLTYRQAKKTSAAIWKFCDLDLSKDRILSHREMRPLITSLKGFESCIKPFLHQCDDDSDDEITLEEWTTCLGIDSDNVEDLCGQLSADEDTAQETK</sequence>
<keyword evidence="2" id="KW-0964">Secreted</keyword>
<feature type="domain" description="SPARC/Testican calcium-binding" evidence="8">
    <location>
        <begin position="139"/>
        <end position="238"/>
    </location>
</feature>
<gene>
    <name evidence="9" type="ORF">DGYR_LOCUS5436</name>
</gene>
<organism evidence="9 10">
    <name type="scientific">Dimorphilus gyrociliatus</name>
    <dbReference type="NCBI Taxonomy" id="2664684"/>
    <lineage>
        <taxon>Eukaryota</taxon>
        <taxon>Metazoa</taxon>
        <taxon>Spiralia</taxon>
        <taxon>Lophotrochozoa</taxon>
        <taxon>Annelida</taxon>
        <taxon>Polychaeta</taxon>
        <taxon>Polychaeta incertae sedis</taxon>
        <taxon>Dinophilidae</taxon>
        <taxon>Dimorphilus</taxon>
    </lineage>
</organism>
<dbReference type="InterPro" id="IPR019577">
    <property type="entry name" value="SPARC/Testican_Ca-bd-dom"/>
</dbReference>
<comment type="subcellular location">
    <subcellularLocation>
        <location evidence="1">Secreted</location>
    </subcellularLocation>
</comment>
<comment type="caution">
    <text evidence="9">The sequence shown here is derived from an EMBL/GenBank/DDBJ whole genome shotgun (WGS) entry which is preliminary data.</text>
</comment>
<evidence type="ECO:0000256" key="2">
    <source>
        <dbReference type="ARBA" id="ARBA00022525"/>
    </source>
</evidence>
<reference evidence="9 10" key="1">
    <citation type="submission" date="2020-08" db="EMBL/GenBank/DDBJ databases">
        <authorList>
            <person name="Hejnol A."/>
        </authorList>
    </citation>
    <scope>NUCLEOTIDE SEQUENCE [LARGE SCALE GENOMIC DNA]</scope>
</reference>
<dbReference type="PROSITE" id="PS00018">
    <property type="entry name" value="EF_HAND_1"/>
    <property type="match status" value="2"/>
</dbReference>
<keyword evidence="4" id="KW-0106">Calcium</keyword>
<dbReference type="Proteomes" id="UP000549394">
    <property type="component" value="Unassembled WGS sequence"/>
</dbReference>
<name>A0A7I8VKN5_9ANNE</name>
<proteinExistence type="predicted"/>
<dbReference type="GO" id="GO:0050840">
    <property type="term" value="F:extracellular matrix binding"/>
    <property type="evidence" value="ECO:0007669"/>
    <property type="project" value="TreeGrafter"/>
</dbReference>
<dbReference type="PANTHER" id="PTHR13866:SF14">
    <property type="entry name" value="BM-40"/>
    <property type="match status" value="1"/>
</dbReference>
<evidence type="ECO:0000256" key="4">
    <source>
        <dbReference type="ARBA" id="ARBA00022837"/>
    </source>
</evidence>
<evidence type="ECO:0000313" key="9">
    <source>
        <dbReference type="EMBL" id="CAD5116849.1"/>
    </source>
</evidence>
<dbReference type="PANTHER" id="PTHR13866">
    <property type="entry name" value="SPARC OSTEONECTIN"/>
    <property type="match status" value="1"/>
</dbReference>
<dbReference type="GO" id="GO:0005509">
    <property type="term" value="F:calcium ion binding"/>
    <property type="evidence" value="ECO:0007669"/>
    <property type="project" value="InterPro"/>
</dbReference>
<dbReference type="GO" id="GO:0005518">
    <property type="term" value="F:collagen binding"/>
    <property type="evidence" value="ECO:0007669"/>
    <property type="project" value="TreeGrafter"/>
</dbReference>
<evidence type="ECO:0000256" key="3">
    <source>
        <dbReference type="ARBA" id="ARBA00022729"/>
    </source>
</evidence>
<feature type="chain" id="PRO_5029441412" evidence="7">
    <location>
        <begin position="18"/>
        <end position="264"/>
    </location>
</feature>
<dbReference type="InterPro" id="IPR018247">
    <property type="entry name" value="EF_Hand_1_Ca_BS"/>
</dbReference>
<dbReference type="Pfam" id="PF10591">
    <property type="entry name" value="SPARC_Ca_bdg"/>
    <property type="match status" value="1"/>
</dbReference>
<feature type="signal peptide" evidence="7">
    <location>
        <begin position="1"/>
        <end position="17"/>
    </location>
</feature>
<evidence type="ECO:0000313" key="10">
    <source>
        <dbReference type="Proteomes" id="UP000549394"/>
    </source>
</evidence>
<dbReference type="EMBL" id="CAJFCJ010000007">
    <property type="protein sequence ID" value="CAD5116849.1"/>
    <property type="molecule type" value="Genomic_DNA"/>
</dbReference>
<dbReference type="Gene3D" id="3.30.60.30">
    <property type="match status" value="1"/>
</dbReference>
<accession>A0A7I8VKN5</accession>
<dbReference type="AlphaFoldDB" id="A0A7I8VKN5"/>
<protein>
    <submittedName>
        <fullName evidence="9">DgyrCDS5693</fullName>
    </submittedName>
</protein>
<keyword evidence="10" id="KW-1185">Reference proteome</keyword>
<dbReference type="GO" id="GO:0005615">
    <property type="term" value="C:extracellular space"/>
    <property type="evidence" value="ECO:0007669"/>
    <property type="project" value="TreeGrafter"/>
</dbReference>
<keyword evidence="5" id="KW-1015">Disulfide bond</keyword>
<dbReference type="SUPFAM" id="SSF47473">
    <property type="entry name" value="EF-hand"/>
    <property type="match status" value="1"/>
</dbReference>
<keyword evidence="6" id="KW-0325">Glycoprotein</keyword>
<dbReference type="Gene3D" id="1.10.238.10">
    <property type="entry name" value="EF-hand"/>
    <property type="match status" value="1"/>
</dbReference>
<keyword evidence="3 7" id="KW-0732">Signal</keyword>
<evidence type="ECO:0000259" key="8">
    <source>
        <dbReference type="Pfam" id="PF10591"/>
    </source>
</evidence>
<dbReference type="OrthoDB" id="9972865at2759"/>
<evidence type="ECO:0000256" key="6">
    <source>
        <dbReference type="ARBA" id="ARBA00023180"/>
    </source>
</evidence>
<evidence type="ECO:0000256" key="1">
    <source>
        <dbReference type="ARBA" id="ARBA00004613"/>
    </source>
</evidence>
<dbReference type="InterPro" id="IPR011992">
    <property type="entry name" value="EF-hand-dom_pair"/>
</dbReference>
<evidence type="ECO:0000256" key="7">
    <source>
        <dbReference type="SAM" id="SignalP"/>
    </source>
</evidence>